<accession>U9SN78</accession>
<evidence type="ECO:0000256" key="1">
    <source>
        <dbReference type="SAM" id="MobiDB-lite"/>
    </source>
</evidence>
<name>U9SN78_RHIID</name>
<organism evidence="2">
    <name type="scientific">Rhizophagus irregularis (strain DAOM 181602 / DAOM 197198 / MUCL 43194)</name>
    <name type="common">Arbuscular mycorrhizal fungus</name>
    <name type="synonym">Glomus intraradices</name>
    <dbReference type="NCBI Taxonomy" id="747089"/>
    <lineage>
        <taxon>Eukaryota</taxon>
        <taxon>Fungi</taxon>
        <taxon>Fungi incertae sedis</taxon>
        <taxon>Mucoromycota</taxon>
        <taxon>Glomeromycotina</taxon>
        <taxon>Glomeromycetes</taxon>
        <taxon>Glomerales</taxon>
        <taxon>Glomeraceae</taxon>
        <taxon>Rhizophagus</taxon>
    </lineage>
</organism>
<reference evidence="2" key="1">
    <citation type="submission" date="2013-07" db="EMBL/GenBank/DDBJ databases">
        <title>The genome of an arbuscular mycorrhizal fungus provides insights into the evolution of the oldest plant symbiosis.</title>
        <authorList>
            <consortium name="DOE Joint Genome Institute"/>
            <person name="Tisserant E."/>
            <person name="Malbreil M."/>
            <person name="Kuo A."/>
            <person name="Kohler A."/>
            <person name="Symeonidi A."/>
            <person name="Balestrini R."/>
            <person name="Charron P."/>
            <person name="Duensing N."/>
            <person name="Frei-dit-Frey N."/>
            <person name="Gianinazzi-Pearson V."/>
            <person name="Gilbert B."/>
            <person name="Handa Y."/>
            <person name="Hijri M."/>
            <person name="Kaul R."/>
            <person name="Kawaguchi M."/>
            <person name="Krajinski F."/>
            <person name="Lammers P."/>
            <person name="Lapierre D."/>
            <person name="Masclaux F.G."/>
            <person name="Murat C."/>
            <person name="Morin E."/>
            <person name="Ndikumana S."/>
            <person name="Pagni M."/>
            <person name="Petitpierre D."/>
            <person name="Requena N."/>
            <person name="Rosikiewicz P."/>
            <person name="Riley R."/>
            <person name="Saito K."/>
            <person name="San Clemente H."/>
            <person name="Shapiro H."/>
            <person name="van Tuinen D."/>
            <person name="Becard G."/>
            <person name="Bonfante P."/>
            <person name="Paszkowski U."/>
            <person name="Shachar-Hill Y."/>
            <person name="Young J.P."/>
            <person name="Sanders I.R."/>
            <person name="Henrissat B."/>
            <person name="Rensing S.A."/>
            <person name="Grigoriev I.V."/>
            <person name="Corradi N."/>
            <person name="Roux C."/>
            <person name="Martin F."/>
        </authorList>
    </citation>
    <scope>NUCLEOTIDE SEQUENCE</scope>
    <source>
        <strain evidence="2">DAOM 197198</strain>
    </source>
</reference>
<dbReference type="AlphaFoldDB" id="U9SN78"/>
<proteinExistence type="predicted"/>
<protein>
    <submittedName>
        <fullName evidence="2">Uncharacterized protein</fullName>
    </submittedName>
</protein>
<dbReference type="HOGENOM" id="CLU_2062724_0_0_1"/>
<evidence type="ECO:0000313" key="2">
    <source>
        <dbReference type="EMBL" id="ERZ97364.1"/>
    </source>
</evidence>
<gene>
    <name evidence="2" type="ORF">GLOINDRAFT_89024</name>
</gene>
<feature type="region of interest" description="Disordered" evidence="1">
    <location>
        <begin position="99"/>
        <end position="119"/>
    </location>
</feature>
<sequence>MITFLKCINYVTISKNCLQDIKRCQGCHNNYETPETIHFLITNGKCNYIRISGRKKNQRSTDDQNYINISVHRNVYMIQRLLNQAQFYSEVRKKNFNRNTKKSISNTKSQPKIVGGTFG</sequence>
<dbReference type="EMBL" id="KI299679">
    <property type="protein sequence ID" value="ERZ97364.1"/>
    <property type="molecule type" value="Genomic_DNA"/>
</dbReference>